<name>A0A9W7F979_9STRA</name>
<reference evidence="1" key="1">
    <citation type="submission" date="2022-07" db="EMBL/GenBank/DDBJ databases">
        <title>Genome analysis of Parmales, a sister group of diatoms, reveals the evolutionary specialization of diatoms from phago-mixotrophs to photoautotrophs.</title>
        <authorList>
            <person name="Ban H."/>
            <person name="Sato S."/>
            <person name="Yoshikawa S."/>
            <person name="Kazumasa Y."/>
            <person name="Nakamura Y."/>
            <person name="Ichinomiya M."/>
            <person name="Saitoh K."/>
            <person name="Sato N."/>
            <person name="Blanc-Mathieu R."/>
            <person name="Endo H."/>
            <person name="Kuwata A."/>
            <person name="Ogata H."/>
        </authorList>
    </citation>
    <scope>NUCLEOTIDE SEQUENCE</scope>
</reference>
<protein>
    <submittedName>
        <fullName evidence="1">Uncharacterized protein</fullName>
    </submittedName>
</protein>
<proteinExistence type="predicted"/>
<comment type="caution">
    <text evidence="1">The sequence shown here is derived from an EMBL/GenBank/DDBJ whole genome shotgun (WGS) entry which is preliminary data.</text>
</comment>
<keyword evidence="2" id="KW-1185">Reference proteome</keyword>
<gene>
    <name evidence="1" type="ORF">TrRE_jg6820</name>
</gene>
<organism evidence="1 2">
    <name type="scientific">Triparma retinervis</name>
    <dbReference type="NCBI Taxonomy" id="2557542"/>
    <lineage>
        <taxon>Eukaryota</taxon>
        <taxon>Sar</taxon>
        <taxon>Stramenopiles</taxon>
        <taxon>Ochrophyta</taxon>
        <taxon>Bolidophyceae</taxon>
        <taxon>Parmales</taxon>
        <taxon>Triparmaceae</taxon>
        <taxon>Triparma</taxon>
    </lineage>
</organism>
<evidence type="ECO:0000313" key="2">
    <source>
        <dbReference type="Proteomes" id="UP001165082"/>
    </source>
</evidence>
<dbReference type="AlphaFoldDB" id="A0A9W7F979"/>
<evidence type="ECO:0000313" key="1">
    <source>
        <dbReference type="EMBL" id="GMI05873.1"/>
    </source>
</evidence>
<dbReference type="EMBL" id="BRXZ01000133">
    <property type="protein sequence ID" value="GMI05873.1"/>
    <property type="molecule type" value="Genomic_DNA"/>
</dbReference>
<dbReference type="Proteomes" id="UP001165082">
    <property type="component" value="Unassembled WGS sequence"/>
</dbReference>
<accession>A0A9W7F979</accession>
<sequence length="605" mass="67205">MEELKEILWRCFVTSNIRRNPNDPECMRNRDFVEIISKDIKLSPSICPMRADLEVMHTYEAAEHPKRKFFFSCFINCVIKIATKKRSTTKTPQQQVELFVKKYFGPLAEKRKTRNVEDELFILEPVALKFSSSLKECFMFFATIPSDYEKNTLKRHEPRDDINAMTQSLHFGDWSSLCSLFNLSSSIGAAIKALSPGQLACAFMDSVKVNKVDSVGGLDFEEFWEALVRCSIFFNKGDESMEDAGIKEKVVKAFAHMSNNLETAVPRLLKLGNVTEKSGVMAGLTSGGRDASTAGGLLQSGTKEFTKLVWAELRTSPSSGRRSALLLEFSQFQAALRSIAKKCFPKEAKKVGEDAALIKLLEEYLLKDEELLHAQLFIDDEAKELTTFLKNFEPGMKKIFQFFATNATDEEKAMGRHTHCEDGINQQTCSMKWSNFLDFASASNLSSGTGSALTALSLTELAGAFVDSIDNQMTNDVGGLYFSEFINVIIRCALVFKFQEASTDRVKLEKLLLHMNNNFQTAIPKIINSGNERVGKGGQTAGGRALSTSHGLLIRGTREFNTALHQHVKMVNSGDVESIFNFAEKAGAEEDDGLGGLTAGLRTGL</sequence>
<dbReference type="OrthoDB" id="189589at2759"/>